<dbReference type="AlphaFoldDB" id="A0A0D2MRZ2"/>
<dbReference type="InterPro" id="IPR011989">
    <property type="entry name" value="ARM-like"/>
</dbReference>
<keyword evidence="3" id="KW-1185">Reference proteome</keyword>
<feature type="region of interest" description="Disordered" evidence="1">
    <location>
        <begin position="342"/>
        <end position="407"/>
    </location>
</feature>
<protein>
    <recommendedName>
        <fullName evidence="4">Nucleotide exchange factor Fes1 domain-containing protein</fullName>
    </recommendedName>
</protein>
<dbReference type="Proteomes" id="UP000054498">
    <property type="component" value="Unassembled WGS sequence"/>
</dbReference>
<evidence type="ECO:0000313" key="3">
    <source>
        <dbReference type="Proteomes" id="UP000054498"/>
    </source>
</evidence>
<organism evidence="2 3">
    <name type="scientific">Monoraphidium neglectum</name>
    <dbReference type="NCBI Taxonomy" id="145388"/>
    <lineage>
        <taxon>Eukaryota</taxon>
        <taxon>Viridiplantae</taxon>
        <taxon>Chlorophyta</taxon>
        <taxon>core chlorophytes</taxon>
        <taxon>Chlorophyceae</taxon>
        <taxon>CS clade</taxon>
        <taxon>Sphaeropleales</taxon>
        <taxon>Selenastraceae</taxon>
        <taxon>Monoraphidium</taxon>
    </lineage>
</organism>
<feature type="compositionally biased region" description="Basic and acidic residues" evidence="1">
    <location>
        <begin position="1"/>
        <end position="17"/>
    </location>
</feature>
<evidence type="ECO:0008006" key="4">
    <source>
        <dbReference type="Google" id="ProtNLM"/>
    </source>
</evidence>
<dbReference type="PANTHER" id="PTHR19316">
    <property type="entry name" value="PROTEIN FOLDING REGULATOR"/>
    <property type="match status" value="1"/>
</dbReference>
<dbReference type="Gene3D" id="1.25.10.10">
    <property type="entry name" value="Leucine-rich Repeat Variant"/>
    <property type="match status" value="1"/>
</dbReference>
<dbReference type="OrthoDB" id="10250458at2759"/>
<feature type="compositionally biased region" description="Low complexity" evidence="1">
    <location>
        <begin position="186"/>
        <end position="198"/>
    </location>
</feature>
<accession>A0A0D2MRZ2</accession>
<dbReference type="KEGG" id="mng:MNEG_4796"/>
<dbReference type="EMBL" id="KK100902">
    <property type="protein sequence ID" value="KIZ03162.1"/>
    <property type="molecule type" value="Genomic_DNA"/>
</dbReference>
<dbReference type="STRING" id="145388.A0A0D2MRZ2"/>
<dbReference type="SUPFAM" id="SSF48371">
    <property type="entry name" value="ARM repeat"/>
    <property type="match status" value="1"/>
</dbReference>
<sequence>MRELMKDLGERTKEIKAALDTPTAAPTSTPDGDAEAQADAAAAEGTSLKEKEALLDELVEIVESIDQARDLHKVGGLETLLSLMRCPHPSLRWRAAEVAATCMAGNPPVQRWFMDGGAAPALMAMAGDGDAACRTKALLALSAMVRHYRPGLEAFRLAGGLGKLLDAIGAAPSGAGGTQSAEQQEHQQQQAVAAAAASGSGGREDEAEDEAGAEAAAARRRLRRKALALLQYVLTQHPADCAAAAELGAVEALEAQLRDPAAGSDLRAAALEVLVEIASHPDGWGAVKAREPGLQALVADLARAHGALSEDDRAADAEEGAALAALGALLAAPAAPKAAKAAAGDHVDLDPWQDGQEQSKTVPVGAGAGAAGAAVAGAGAGSGGQQGQSAQRREQQQPLALGPPPAR</sequence>
<feature type="compositionally biased region" description="Low complexity" evidence="1">
    <location>
        <begin position="18"/>
        <end position="45"/>
    </location>
</feature>
<reference evidence="2 3" key="1">
    <citation type="journal article" date="2013" name="BMC Genomics">
        <title>Reconstruction of the lipid metabolism for the microalga Monoraphidium neglectum from its genome sequence reveals characteristics suitable for biofuel production.</title>
        <authorList>
            <person name="Bogen C."/>
            <person name="Al-Dilaimi A."/>
            <person name="Albersmeier A."/>
            <person name="Wichmann J."/>
            <person name="Grundmann M."/>
            <person name="Rupp O."/>
            <person name="Lauersen K.J."/>
            <person name="Blifernez-Klassen O."/>
            <person name="Kalinowski J."/>
            <person name="Goesmann A."/>
            <person name="Mussgnug J.H."/>
            <person name="Kruse O."/>
        </authorList>
    </citation>
    <scope>NUCLEOTIDE SEQUENCE [LARGE SCALE GENOMIC DNA]</scope>
    <source>
        <strain evidence="2 3">SAG 48.87</strain>
    </source>
</reference>
<dbReference type="GO" id="GO:0005783">
    <property type="term" value="C:endoplasmic reticulum"/>
    <property type="evidence" value="ECO:0007669"/>
    <property type="project" value="TreeGrafter"/>
</dbReference>
<dbReference type="InterPro" id="IPR050693">
    <property type="entry name" value="Hsp70_NEF-Inhibitors"/>
</dbReference>
<dbReference type="RefSeq" id="XP_013902181.1">
    <property type="nucleotide sequence ID" value="XM_014046727.1"/>
</dbReference>
<feature type="region of interest" description="Disordered" evidence="1">
    <location>
        <begin position="1"/>
        <end position="45"/>
    </location>
</feature>
<dbReference type="PANTHER" id="PTHR19316:SF18">
    <property type="entry name" value="HSP70-BINDING PROTEIN 1"/>
    <property type="match status" value="1"/>
</dbReference>
<name>A0A0D2MRZ2_9CHLO</name>
<evidence type="ECO:0000313" key="2">
    <source>
        <dbReference type="EMBL" id="KIZ03162.1"/>
    </source>
</evidence>
<proteinExistence type="predicted"/>
<feature type="region of interest" description="Disordered" evidence="1">
    <location>
        <begin position="172"/>
        <end position="215"/>
    </location>
</feature>
<dbReference type="GeneID" id="25737673"/>
<evidence type="ECO:0000256" key="1">
    <source>
        <dbReference type="SAM" id="MobiDB-lite"/>
    </source>
</evidence>
<dbReference type="GO" id="GO:0000774">
    <property type="term" value="F:adenyl-nucleotide exchange factor activity"/>
    <property type="evidence" value="ECO:0007669"/>
    <property type="project" value="TreeGrafter"/>
</dbReference>
<dbReference type="InterPro" id="IPR016024">
    <property type="entry name" value="ARM-type_fold"/>
</dbReference>
<gene>
    <name evidence="2" type="ORF">MNEG_4796</name>
</gene>